<name>A0A8X6LMP8_TRICU</name>
<dbReference type="AlphaFoldDB" id="A0A8X6LMP8"/>
<comment type="caution">
    <text evidence="1">The sequence shown here is derived from an EMBL/GenBank/DDBJ whole genome shotgun (WGS) entry which is preliminary data.</text>
</comment>
<sequence>MDYVLSDSDLLDFPRLTWKQLRYLSFRKNQLKQSRSYTQEHLNQSELYSSYVNREVSSVVRFQFRGRSKVYNVWIKIGIGHNPNIEWHCQ</sequence>
<keyword evidence="2" id="KW-1185">Reference proteome</keyword>
<accession>A0A8X6LMP8</accession>
<proteinExistence type="predicted"/>
<gene>
    <name evidence="1" type="primary">KCNQ1</name>
    <name evidence="1" type="ORF">TNCT_698981</name>
</gene>
<reference evidence="1" key="1">
    <citation type="submission" date="2020-07" db="EMBL/GenBank/DDBJ databases">
        <title>Multicomponent nature underlies the extraordinary mechanical properties of spider dragline silk.</title>
        <authorList>
            <person name="Kono N."/>
            <person name="Nakamura H."/>
            <person name="Mori M."/>
            <person name="Yoshida Y."/>
            <person name="Ohtoshi R."/>
            <person name="Malay A.D."/>
            <person name="Moran D.A.P."/>
            <person name="Tomita M."/>
            <person name="Numata K."/>
            <person name="Arakawa K."/>
        </authorList>
    </citation>
    <scope>NUCLEOTIDE SEQUENCE</scope>
</reference>
<evidence type="ECO:0000313" key="1">
    <source>
        <dbReference type="EMBL" id="GFR16331.1"/>
    </source>
</evidence>
<dbReference type="OrthoDB" id="6514278at2759"/>
<evidence type="ECO:0000313" key="2">
    <source>
        <dbReference type="Proteomes" id="UP000887116"/>
    </source>
</evidence>
<dbReference type="EMBL" id="BMAO01037239">
    <property type="protein sequence ID" value="GFR16331.1"/>
    <property type="molecule type" value="Genomic_DNA"/>
</dbReference>
<dbReference type="Proteomes" id="UP000887116">
    <property type="component" value="Unassembled WGS sequence"/>
</dbReference>
<protein>
    <submittedName>
        <fullName evidence="1">Potassium voltage-gated channel subfamily KQT member 1</fullName>
    </submittedName>
</protein>
<organism evidence="1 2">
    <name type="scientific">Trichonephila clavata</name>
    <name type="common">Joro spider</name>
    <name type="synonym">Nephila clavata</name>
    <dbReference type="NCBI Taxonomy" id="2740835"/>
    <lineage>
        <taxon>Eukaryota</taxon>
        <taxon>Metazoa</taxon>
        <taxon>Ecdysozoa</taxon>
        <taxon>Arthropoda</taxon>
        <taxon>Chelicerata</taxon>
        <taxon>Arachnida</taxon>
        <taxon>Araneae</taxon>
        <taxon>Araneomorphae</taxon>
        <taxon>Entelegynae</taxon>
        <taxon>Araneoidea</taxon>
        <taxon>Nephilidae</taxon>
        <taxon>Trichonephila</taxon>
    </lineage>
</organism>